<gene>
    <name evidence="4" type="ORF">PFRI_19080</name>
</gene>
<organism evidence="4 5">
    <name type="scientific">Planktotalea frisia</name>
    <dbReference type="NCBI Taxonomy" id="696762"/>
    <lineage>
        <taxon>Bacteria</taxon>
        <taxon>Pseudomonadati</taxon>
        <taxon>Pseudomonadota</taxon>
        <taxon>Alphaproteobacteria</taxon>
        <taxon>Rhodobacterales</taxon>
        <taxon>Paracoccaceae</taxon>
        <taxon>Planktotalea</taxon>
    </lineage>
</organism>
<dbReference type="OrthoDB" id="7323764at2"/>
<dbReference type="EMBL" id="MLCB01000129">
    <property type="protein sequence ID" value="OJI93847.1"/>
    <property type="molecule type" value="Genomic_DNA"/>
</dbReference>
<evidence type="ECO:0000313" key="5">
    <source>
        <dbReference type="Proteomes" id="UP000184514"/>
    </source>
</evidence>
<dbReference type="InterPro" id="IPR002878">
    <property type="entry name" value="ChsH2_C"/>
</dbReference>
<comment type="caution">
    <text evidence="4">The sequence shown here is derived from an EMBL/GenBank/DDBJ whole genome shotgun (WGS) entry which is preliminary data.</text>
</comment>
<dbReference type="InterPro" id="IPR052513">
    <property type="entry name" value="Thioester_dehydratase-like"/>
</dbReference>
<evidence type="ECO:0000259" key="2">
    <source>
        <dbReference type="Pfam" id="PF01796"/>
    </source>
</evidence>
<dbReference type="GO" id="GO:0016491">
    <property type="term" value="F:oxidoreductase activity"/>
    <property type="evidence" value="ECO:0007669"/>
    <property type="project" value="UniProtKB-KW"/>
</dbReference>
<proteinExistence type="predicted"/>
<reference evidence="4 5" key="1">
    <citation type="submission" date="2016-10" db="EMBL/GenBank/DDBJ databases">
        <title>Genome sequence of Planktotalea frisia SH6-1.</title>
        <authorList>
            <person name="Poehlein A."/>
            <person name="Bakenhus I."/>
            <person name="Voget S."/>
            <person name="Brinkhoff T."/>
            <person name="Simon M."/>
        </authorList>
    </citation>
    <scope>NUCLEOTIDE SEQUENCE [LARGE SCALE GENOMIC DNA]</scope>
    <source>
        <strain evidence="4 5">SH6-1</strain>
    </source>
</reference>
<evidence type="ECO:0000313" key="4">
    <source>
        <dbReference type="EMBL" id="OJI93847.1"/>
    </source>
</evidence>
<name>A0A1L9NX48_9RHOB</name>
<dbReference type="Pfam" id="PF12172">
    <property type="entry name" value="zf-ChsH2"/>
    <property type="match status" value="1"/>
</dbReference>
<dbReference type="SUPFAM" id="SSF51735">
    <property type="entry name" value="NAD(P)-binding Rossmann-fold domains"/>
    <property type="match status" value="1"/>
</dbReference>
<dbReference type="SUPFAM" id="SSF50249">
    <property type="entry name" value="Nucleic acid-binding proteins"/>
    <property type="match status" value="1"/>
</dbReference>
<evidence type="ECO:0000259" key="3">
    <source>
        <dbReference type="Pfam" id="PF12172"/>
    </source>
</evidence>
<dbReference type="STRING" id="696762.PFRI_19080"/>
<feature type="domain" description="ChsH2 rubredoxin-like zinc ribbon" evidence="3">
    <location>
        <begin position="36"/>
        <end position="70"/>
    </location>
</feature>
<dbReference type="InterPro" id="IPR012340">
    <property type="entry name" value="NA-bd_OB-fold"/>
</dbReference>
<accession>A0A1L9NX48</accession>
<dbReference type="InterPro" id="IPR022002">
    <property type="entry name" value="ChsH2_Znr"/>
</dbReference>
<keyword evidence="5" id="KW-1185">Reference proteome</keyword>
<feature type="region of interest" description="Disordered" evidence="1">
    <location>
        <begin position="1"/>
        <end position="28"/>
    </location>
</feature>
<dbReference type="RefSeq" id="WP_072630476.1">
    <property type="nucleotide sequence ID" value="NZ_MLCB01000129.1"/>
</dbReference>
<dbReference type="Proteomes" id="UP000184514">
    <property type="component" value="Unassembled WGS sequence"/>
</dbReference>
<dbReference type="InterPro" id="IPR036291">
    <property type="entry name" value="NAD(P)-bd_dom_sf"/>
</dbReference>
<dbReference type="Gene3D" id="3.40.50.720">
    <property type="entry name" value="NAD(P)-binding Rossmann-like Domain"/>
    <property type="match status" value="1"/>
</dbReference>
<dbReference type="PANTHER" id="PTHR34075:SF5">
    <property type="entry name" value="BLR3430 PROTEIN"/>
    <property type="match status" value="1"/>
</dbReference>
<feature type="domain" description="ChsH2 C-terminal OB-fold" evidence="2">
    <location>
        <begin position="72"/>
        <end position="128"/>
    </location>
</feature>
<dbReference type="Pfam" id="PF00106">
    <property type="entry name" value="adh_short"/>
    <property type="match status" value="1"/>
</dbReference>
<dbReference type="AlphaFoldDB" id="A0A1L9NX48"/>
<dbReference type="InterPro" id="IPR002347">
    <property type="entry name" value="SDR_fam"/>
</dbReference>
<dbReference type="Gene3D" id="6.10.30.10">
    <property type="match status" value="1"/>
</dbReference>
<protein>
    <submittedName>
        <fullName evidence="4">Putative oxidoreductase</fullName>
        <ecNumber evidence="4">1.-.-.-</ecNumber>
    </submittedName>
</protein>
<evidence type="ECO:0000256" key="1">
    <source>
        <dbReference type="SAM" id="MobiDB-lite"/>
    </source>
</evidence>
<dbReference type="Pfam" id="PF01796">
    <property type="entry name" value="OB_ChsH2_C"/>
    <property type="match status" value="1"/>
</dbReference>
<sequence length="418" mass="45232">MTEPLAFPPKKDPQKRSTTPTRPPEARSRASLALSAAAAEGRFALQVCDECQTVQYPPRDACVSCIGTDLRWTDVSPKGHLLAETTVRTSTKLFFRERAPWRMGSVKLDVGPVVLCHIHGDCVRGGAVKLLNRLDKSGQGVLIATPLERSDHMEDDPQLRALSAHPKHRRILITDAWNPNTPALAQALLDAGAATVFVGEAESWRPHPNRDILAKMANVEVLPLDVTDTSSVQKLAGEIGGKTDILINNARFLRPGGVLSRGDTGFARDEMEVNYLGLMRLAQAFGPGMCARTADGVNSAAAWVNILSAYALSNTPDYGCFSASNAAAYSLSQSLRGEFRSSGLRVMNVFVGPTDDDWHAPLPPPKVLPQGLARSVVAGLIDGLEDVFCGDIAKDIRDRWQQNAKVLEREMTFGSDSA</sequence>
<keyword evidence="4" id="KW-0560">Oxidoreductase</keyword>
<dbReference type="EC" id="1.-.-.-" evidence="4"/>
<dbReference type="PANTHER" id="PTHR34075">
    <property type="entry name" value="BLR3430 PROTEIN"/>
    <property type="match status" value="1"/>
</dbReference>